<evidence type="ECO:0000313" key="1">
    <source>
        <dbReference type="EMBL" id="RDX98606.1"/>
    </source>
</evidence>
<proteinExistence type="predicted"/>
<evidence type="ECO:0000313" key="2">
    <source>
        <dbReference type="Proteomes" id="UP000257109"/>
    </source>
</evidence>
<gene>
    <name evidence="1" type="ORF">CR513_18455</name>
</gene>
<comment type="caution">
    <text evidence="1">The sequence shown here is derived from an EMBL/GenBank/DDBJ whole genome shotgun (WGS) entry which is preliminary data.</text>
</comment>
<dbReference type="AlphaFoldDB" id="A0A371H7B4"/>
<keyword evidence="2" id="KW-1185">Reference proteome</keyword>
<name>A0A371H7B4_MUCPR</name>
<dbReference type="EMBL" id="QJKJ01003414">
    <property type="protein sequence ID" value="RDX98606.1"/>
    <property type="molecule type" value="Genomic_DNA"/>
</dbReference>
<dbReference type="OrthoDB" id="4155at2759"/>
<accession>A0A371H7B4</accession>
<dbReference type="STRING" id="157652.A0A371H7B4"/>
<protein>
    <submittedName>
        <fullName evidence="1">Uncharacterized protein</fullName>
    </submittedName>
</protein>
<organism evidence="1 2">
    <name type="scientific">Mucuna pruriens</name>
    <name type="common">Velvet bean</name>
    <name type="synonym">Dolichos pruriens</name>
    <dbReference type="NCBI Taxonomy" id="157652"/>
    <lineage>
        <taxon>Eukaryota</taxon>
        <taxon>Viridiplantae</taxon>
        <taxon>Streptophyta</taxon>
        <taxon>Embryophyta</taxon>
        <taxon>Tracheophyta</taxon>
        <taxon>Spermatophyta</taxon>
        <taxon>Magnoliopsida</taxon>
        <taxon>eudicotyledons</taxon>
        <taxon>Gunneridae</taxon>
        <taxon>Pentapetalae</taxon>
        <taxon>rosids</taxon>
        <taxon>fabids</taxon>
        <taxon>Fabales</taxon>
        <taxon>Fabaceae</taxon>
        <taxon>Papilionoideae</taxon>
        <taxon>50 kb inversion clade</taxon>
        <taxon>NPAAA clade</taxon>
        <taxon>indigoferoid/millettioid clade</taxon>
        <taxon>Phaseoleae</taxon>
        <taxon>Mucuna</taxon>
    </lineage>
</organism>
<sequence>MAVSAFSNAFISLPLSHPCHSYEPKFSSLRFPSSRYQPLATHLSKTTSTTRFTTFCSLDAANDPKEDTLIKLSARFCCPLMSFGFSSPSIFGFCRVAGYPAFPTSLDINKIRDILPHRVIEHNPGVSAVAINNK</sequence>
<feature type="non-terminal residue" evidence="1">
    <location>
        <position position="1"/>
    </location>
</feature>
<dbReference type="Proteomes" id="UP000257109">
    <property type="component" value="Unassembled WGS sequence"/>
</dbReference>
<reference evidence="1" key="1">
    <citation type="submission" date="2018-05" db="EMBL/GenBank/DDBJ databases">
        <title>Draft genome of Mucuna pruriens seed.</title>
        <authorList>
            <person name="Nnadi N.E."/>
            <person name="Vos R."/>
            <person name="Hasami M.H."/>
            <person name="Devisetty U.K."/>
            <person name="Aguiy J.C."/>
        </authorList>
    </citation>
    <scope>NUCLEOTIDE SEQUENCE [LARGE SCALE GENOMIC DNA]</scope>
    <source>
        <strain evidence="1">JCA_2017</strain>
    </source>
</reference>